<dbReference type="Proteomes" id="UP000217895">
    <property type="component" value="Plasmid Plasmid2 dna"/>
</dbReference>
<name>A0A1Z4JSC1_LEPBY</name>
<gene>
    <name evidence="1" type="ORF">NIES2135_64990</name>
</gene>
<protein>
    <submittedName>
        <fullName evidence="1">Uncharacterized protein</fullName>
    </submittedName>
</protein>
<dbReference type="AlphaFoldDB" id="A0A1Z4JSC1"/>
<dbReference type="EMBL" id="AP018205">
    <property type="protein sequence ID" value="BAY59622.1"/>
    <property type="molecule type" value="Genomic_DNA"/>
</dbReference>
<accession>A0A1Z4JSC1</accession>
<proteinExistence type="predicted"/>
<geneLocation type="plasmid" evidence="1">
    <name>plasmid2</name>
</geneLocation>
<reference evidence="1 2" key="1">
    <citation type="submission" date="2017-06" db="EMBL/GenBank/DDBJ databases">
        <title>Genome sequencing of cyanobaciteial culture collection at National Institute for Environmental Studies (NIES).</title>
        <authorList>
            <person name="Hirose Y."/>
            <person name="Shimura Y."/>
            <person name="Fujisawa T."/>
            <person name="Nakamura Y."/>
            <person name="Kawachi M."/>
        </authorList>
    </citation>
    <scope>NUCLEOTIDE SEQUENCE [LARGE SCALE GENOMIC DNA]</scope>
    <source>
        <strain evidence="1 2">NIES-2135</strain>
        <plasmid evidence="2">Plasmid Plasmid2 dna</plasmid>
    </source>
</reference>
<keyword evidence="2" id="KW-1185">Reference proteome</keyword>
<evidence type="ECO:0000313" key="2">
    <source>
        <dbReference type="Proteomes" id="UP000217895"/>
    </source>
</evidence>
<organism evidence="1 2">
    <name type="scientific">Leptolyngbya boryana NIES-2135</name>
    <dbReference type="NCBI Taxonomy" id="1973484"/>
    <lineage>
        <taxon>Bacteria</taxon>
        <taxon>Bacillati</taxon>
        <taxon>Cyanobacteriota</taxon>
        <taxon>Cyanophyceae</taxon>
        <taxon>Leptolyngbyales</taxon>
        <taxon>Leptolyngbyaceae</taxon>
        <taxon>Leptolyngbya group</taxon>
        <taxon>Leptolyngbya</taxon>
    </lineage>
</organism>
<keyword evidence="1" id="KW-0614">Plasmid</keyword>
<evidence type="ECO:0000313" key="1">
    <source>
        <dbReference type="EMBL" id="BAY59622.1"/>
    </source>
</evidence>
<sequence>MSKVISFRVSDQTAKLALKSFQDHNPNDNASINTIFRRLALHALATQSQEAQLSEIRQTVASTQAELVQIRQLLHLVLSALQLLWKTFLDRFVEVDDTEFTELTNLLNFFDDEEVIDHEI</sequence>